<dbReference type="SUPFAM" id="SSF52777">
    <property type="entry name" value="CoA-dependent acyltransferases"/>
    <property type="match status" value="2"/>
</dbReference>
<evidence type="ECO:0000259" key="6">
    <source>
        <dbReference type="PROSITE" id="PS50075"/>
    </source>
</evidence>
<dbReference type="InterPro" id="IPR045851">
    <property type="entry name" value="AMP-bd_C_sf"/>
</dbReference>
<dbReference type="Gene3D" id="3.30.559.30">
    <property type="entry name" value="Nonribosomal peptide synthetase, condensation domain"/>
    <property type="match status" value="1"/>
</dbReference>
<protein>
    <recommendedName>
        <fullName evidence="6">Carrier domain-containing protein</fullName>
    </recommendedName>
</protein>
<dbReference type="Gene3D" id="2.30.38.10">
    <property type="entry name" value="Luciferase, Domain 3"/>
    <property type="match status" value="1"/>
</dbReference>
<dbReference type="GO" id="GO:0044550">
    <property type="term" value="P:secondary metabolite biosynthetic process"/>
    <property type="evidence" value="ECO:0007669"/>
    <property type="project" value="TreeGrafter"/>
</dbReference>
<evidence type="ECO:0000313" key="8">
    <source>
        <dbReference type="Proteomes" id="UP001213799"/>
    </source>
</evidence>
<dbReference type="InterPro" id="IPR009081">
    <property type="entry name" value="PP-bd_ACP"/>
</dbReference>
<gene>
    <name evidence="7" type="ORF">N7537_005366</name>
</gene>
<dbReference type="Pfam" id="PF00668">
    <property type="entry name" value="Condensation"/>
    <property type="match status" value="1"/>
</dbReference>
<dbReference type="GO" id="GO:0016874">
    <property type="term" value="F:ligase activity"/>
    <property type="evidence" value="ECO:0007669"/>
    <property type="project" value="UniProtKB-KW"/>
</dbReference>
<accession>A0AAD6H3E2</accession>
<dbReference type="GO" id="GO:0031177">
    <property type="term" value="F:phosphopantetheine binding"/>
    <property type="evidence" value="ECO:0007669"/>
    <property type="project" value="InterPro"/>
</dbReference>
<dbReference type="SUPFAM" id="SSF56801">
    <property type="entry name" value="Acetyl-CoA synthetase-like"/>
    <property type="match status" value="1"/>
</dbReference>
<evidence type="ECO:0000256" key="3">
    <source>
        <dbReference type="ARBA" id="ARBA00022598"/>
    </source>
</evidence>
<organism evidence="7 8">
    <name type="scientific">Penicillium hordei</name>
    <dbReference type="NCBI Taxonomy" id="40994"/>
    <lineage>
        <taxon>Eukaryota</taxon>
        <taxon>Fungi</taxon>
        <taxon>Dikarya</taxon>
        <taxon>Ascomycota</taxon>
        <taxon>Pezizomycotina</taxon>
        <taxon>Eurotiomycetes</taxon>
        <taxon>Eurotiomycetidae</taxon>
        <taxon>Eurotiales</taxon>
        <taxon>Aspergillaceae</taxon>
        <taxon>Penicillium</taxon>
    </lineage>
</organism>
<feature type="domain" description="Carrier" evidence="6">
    <location>
        <begin position="862"/>
        <end position="938"/>
    </location>
</feature>
<feature type="region of interest" description="Disordered" evidence="5">
    <location>
        <begin position="587"/>
        <end position="608"/>
    </location>
</feature>
<reference evidence="7" key="1">
    <citation type="journal article" date="2023" name="IMA Fungus">
        <title>Comparative genomic study of the Penicillium genus elucidates a diverse pangenome and 15 lateral gene transfer events.</title>
        <authorList>
            <person name="Petersen C."/>
            <person name="Sorensen T."/>
            <person name="Nielsen M.R."/>
            <person name="Sondergaard T.E."/>
            <person name="Sorensen J.L."/>
            <person name="Fitzpatrick D.A."/>
            <person name="Frisvad J.C."/>
            <person name="Nielsen K.L."/>
        </authorList>
    </citation>
    <scope>NUCLEOTIDE SEQUENCE</scope>
    <source>
        <strain evidence="7">IBT 12815</strain>
    </source>
</reference>
<proteinExistence type="inferred from homology"/>
<dbReference type="PROSITE" id="PS50075">
    <property type="entry name" value="CARRIER"/>
    <property type="match status" value="2"/>
</dbReference>
<dbReference type="Gene3D" id="1.10.1200.10">
    <property type="entry name" value="ACP-like"/>
    <property type="match status" value="2"/>
</dbReference>
<dbReference type="InterPro" id="IPR020806">
    <property type="entry name" value="PKS_PP-bd"/>
</dbReference>
<evidence type="ECO:0000256" key="5">
    <source>
        <dbReference type="SAM" id="MobiDB-lite"/>
    </source>
</evidence>
<reference evidence="7" key="2">
    <citation type="submission" date="2023-01" db="EMBL/GenBank/DDBJ databases">
        <authorList>
            <person name="Petersen C."/>
        </authorList>
    </citation>
    <scope>NUCLEOTIDE SEQUENCE</scope>
    <source>
        <strain evidence="7">IBT 12815</strain>
    </source>
</reference>
<keyword evidence="2" id="KW-0597">Phosphoprotein</keyword>
<feature type="compositionally biased region" description="Polar residues" evidence="5">
    <location>
        <begin position="593"/>
        <end position="608"/>
    </location>
</feature>
<dbReference type="Pfam" id="PF00550">
    <property type="entry name" value="PP-binding"/>
    <property type="match status" value="2"/>
</dbReference>
<name>A0AAD6H3E2_9EURO</name>
<dbReference type="PANTHER" id="PTHR45527">
    <property type="entry name" value="NONRIBOSOMAL PEPTIDE SYNTHETASE"/>
    <property type="match status" value="1"/>
</dbReference>
<dbReference type="PROSITE" id="PS00012">
    <property type="entry name" value="PHOSPHOPANTETHEINE"/>
    <property type="match status" value="2"/>
</dbReference>
<keyword evidence="3" id="KW-0436">Ligase</keyword>
<dbReference type="InterPro" id="IPR006162">
    <property type="entry name" value="Ppantetheine_attach_site"/>
</dbReference>
<comment type="similarity">
    <text evidence="4">Belongs to the NRP synthetase family.</text>
</comment>
<sequence length="942" mass="105040">MVPSVFFPISTIPLSPTGKTDLRRLQAEVATLTRSEIETYNSSVGPAPKRSPSSDNEIILHRLLTKALALPNKNDISLEDNFFSVGGDSLTAMKLANLASKEGFQLSVTDIFQYPVLSDLARAIQDLNKPTDSPPKPFSLLTNDTAEDALDLAAEICSIPRAEIEDIYPCSPRQENQIAMAEERPGMLYAQYEYEIPSHLRPDQLRKIWQTVLDQNPILRTRIIHTLGGTTVQVVQKASTIDWHYGDCLRRYLKEDVSQLMGLGKPLARFALVEEPGMSYFVLTFHHALYDGWSIPLLMRQVESAYHGRSVRVEPFTGFIRYCLSLEAEATQKFWTSEFSNLKAVPFPDPRNATTSSKIEERMTVNRTITIPRIAHANITLVNIIKLAWSVVVSAYTDSEDVVFGLTTSGRDAPVSNIDLMTGPTFATVPFRVRILPKQSVQDALLSIQRSAAEMVTFKHTGLQAIRKMNADTELACNFQTHLIFQVTEHEASPELGLLRRRAPEKLDLARFARDALHVDFFVSPKGNEVNTTMTFDPLALPTQQASQFLFQFEHVLHQVCAGAIQLIGDAELVSPDDMTRLQKWDDRRPVSRTPTMSELNLSPASNGQGQTAVGTLFKHNSQTGMIYPMMGCTSWVTLPSDPSRLAPLGAVGELLIEGPIEARRNLDDLGRTSALYVDPPHFIRQFRAPGRSSQLYRSGDLVRVTGDGSIKFFGRKHTEKHLGRQIELNRVERHIQPLLTTGQQVIADVVVLNGHGKSQSTALVAFVEYGGNTVVSNRNEDKSNDGCNFLVWPDKLQFLSEMSIVRDQLRAYLPSFMIPVAFVPVRRIPLTPGGEIDRLALREATSCLDMQEYIPIVTRKHPTTEDERQIIRLIAEVLGLPSDKIGLQDNFFDMGGDSLKAMLLCTKARTSGLRITVADIYENQPLQELASRVTVGMGTQM</sequence>
<comment type="caution">
    <text evidence="7">The sequence shown here is derived from an EMBL/GenBank/DDBJ whole genome shotgun (WGS) entry which is preliminary data.</text>
</comment>
<dbReference type="GeneID" id="81586665"/>
<dbReference type="AlphaFoldDB" id="A0AAD6H3E2"/>
<evidence type="ECO:0000256" key="2">
    <source>
        <dbReference type="ARBA" id="ARBA00022553"/>
    </source>
</evidence>
<dbReference type="Gene3D" id="3.30.559.10">
    <property type="entry name" value="Chloramphenicol acetyltransferase-like domain"/>
    <property type="match status" value="1"/>
</dbReference>
<dbReference type="Gene3D" id="3.30.300.30">
    <property type="match status" value="1"/>
</dbReference>
<dbReference type="SMART" id="SM00823">
    <property type="entry name" value="PKS_PP"/>
    <property type="match status" value="2"/>
</dbReference>
<dbReference type="CDD" id="cd19545">
    <property type="entry name" value="FUM14_C_NRPS-like"/>
    <property type="match status" value="1"/>
</dbReference>
<dbReference type="GO" id="GO:0005737">
    <property type="term" value="C:cytoplasm"/>
    <property type="evidence" value="ECO:0007669"/>
    <property type="project" value="TreeGrafter"/>
</dbReference>
<dbReference type="InterPro" id="IPR036736">
    <property type="entry name" value="ACP-like_sf"/>
</dbReference>
<feature type="domain" description="Carrier" evidence="6">
    <location>
        <begin position="54"/>
        <end position="128"/>
    </location>
</feature>
<dbReference type="SUPFAM" id="SSF47336">
    <property type="entry name" value="ACP-like"/>
    <property type="match status" value="2"/>
</dbReference>
<dbReference type="EMBL" id="JAQJAE010000003">
    <property type="protein sequence ID" value="KAJ5602410.1"/>
    <property type="molecule type" value="Genomic_DNA"/>
</dbReference>
<dbReference type="Proteomes" id="UP001213799">
    <property type="component" value="Unassembled WGS sequence"/>
</dbReference>
<evidence type="ECO:0000256" key="4">
    <source>
        <dbReference type="ARBA" id="ARBA00029454"/>
    </source>
</evidence>
<dbReference type="FunFam" id="1.10.1200.10:FF:000005">
    <property type="entry name" value="Nonribosomal peptide synthetase 1"/>
    <property type="match status" value="1"/>
</dbReference>
<keyword evidence="8" id="KW-1185">Reference proteome</keyword>
<keyword evidence="1" id="KW-0596">Phosphopantetheine</keyword>
<dbReference type="GO" id="GO:0043041">
    <property type="term" value="P:amino acid activation for nonribosomal peptide biosynthetic process"/>
    <property type="evidence" value="ECO:0007669"/>
    <property type="project" value="TreeGrafter"/>
</dbReference>
<evidence type="ECO:0000256" key="1">
    <source>
        <dbReference type="ARBA" id="ARBA00022450"/>
    </source>
</evidence>
<dbReference type="InterPro" id="IPR001242">
    <property type="entry name" value="Condensation_dom"/>
</dbReference>
<dbReference type="PANTHER" id="PTHR45527:SF3">
    <property type="entry name" value="SIDEROPHORE SYNTHETASE (EUROFUNG)"/>
    <property type="match status" value="1"/>
</dbReference>
<evidence type="ECO:0000313" key="7">
    <source>
        <dbReference type="EMBL" id="KAJ5602410.1"/>
    </source>
</evidence>
<dbReference type="RefSeq" id="XP_056752208.1">
    <property type="nucleotide sequence ID" value="XM_056896423.1"/>
</dbReference>
<dbReference type="InterPro" id="IPR023213">
    <property type="entry name" value="CAT-like_dom_sf"/>
</dbReference>